<dbReference type="InterPro" id="IPR039420">
    <property type="entry name" value="WalR-like"/>
</dbReference>
<dbReference type="SMART" id="SM00448">
    <property type="entry name" value="REC"/>
    <property type="match status" value="1"/>
</dbReference>
<dbReference type="SUPFAM" id="SSF52172">
    <property type="entry name" value="CheY-like"/>
    <property type="match status" value="1"/>
</dbReference>
<feature type="modified residue" description="4-aspartylphosphate" evidence="3">
    <location>
        <position position="54"/>
    </location>
</feature>
<feature type="domain" description="Response regulatory" evidence="5">
    <location>
        <begin position="3"/>
        <end position="119"/>
    </location>
</feature>
<dbReference type="Gene3D" id="3.40.50.2300">
    <property type="match status" value="1"/>
</dbReference>
<dbReference type="Pfam" id="PF00196">
    <property type="entry name" value="GerE"/>
    <property type="match status" value="1"/>
</dbReference>
<dbReference type="SMART" id="SM00421">
    <property type="entry name" value="HTH_LUXR"/>
    <property type="match status" value="1"/>
</dbReference>
<dbReference type="AlphaFoldDB" id="A0A4Q1D345"/>
<keyword evidence="7" id="KW-1185">Reference proteome</keyword>
<dbReference type="InterPro" id="IPR001789">
    <property type="entry name" value="Sig_transdc_resp-reg_receiver"/>
</dbReference>
<keyword evidence="1 3" id="KW-0597">Phosphoprotein</keyword>
<dbReference type="CDD" id="cd17535">
    <property type="entry name" value="REC_NarL-like"/>
    <property type="match status" value="1"/>
</dbReference>
<dbReference type="GO" id="GO:0006355">
    <property type="term" value="P:regulation of DNA-templated transcription"/>
    <property type="evidence" value="ECO:0007669"/>
    <property type="project" value="InterPro"/>
</dbReference>
<evidence type="ECO:0000259" key="4">
    <source>
        <dbReference type="PROSITE" id="PS50043"/>
    </source>
</evidence>
<proteinExistence type="predicted"/>
<dbReference type="SUPFAM" id="SSF46894">
    <property type="entry name" value="C-terminal effector domain of the bipartite response regulators"/>
    <property type="match status" value="1"/>
</dbReference>
<dbReference type="InterPro" id="IPR000792">
    <property type="entry name" value="Tscrpt_reg_LuxR_C"/>
</dbReference>
<evidence type="ECO:0000256" key="1">
    <source>
        <dbReference type="ARBA" id="ARBA00022553"/>
    </source>
</evidence>
<accession>A0A4Q1D345</accession>
<dbReference type="Pfam" id="PF00072">
    <property type="entry name" value="Response_reg"/>
    <property type="match status" value="1"/>
</dbReference>
<dbReference type="InterPro" id="IPR011006">
    <property type="entry name" value="CheY-like_superfamily"/>
</dbReference>
<feature type="domain" description="HTH luxR-type" evidence="4">
    <location>
        <begin position="138"/>
        <end position="203"/>
    </location>
</feature>
<dbReference type="RefSeq" id="WP_129003528.1">
    <property type="nucleotide sequence ID" value="NZ_SDHZ01000002.1"/>
</dbReference>
<keyword evidence="2" id="KW-0238">DNA-binding</keyword>
<evidence type="ECO:0000259" key="5">
    <source>
        <dbReference type="PROSITE" id="PS50110"/>
    </source>
</evidence>
<dbReference type="GO" id="GO:0003677">
    <property type="term" value="F:DNA binding"/>
    <property type="evidence" value="ECO:0007669"/>
    <property type="project" value="UniProtKB-KW"/>
</dbReference>
<protein>
    <submittedName>
        <fullName evidence="6">Response regulator transcription factor</fullName>
    </submittedName>
</protein>
<evidence type="ECO:0000313" key="7">
    <source>
        <dbReference type="Proteomes" id="UP000290545"/>
    </source>
</evidence>
<dbReference type="Proteomes" id="UP000290545">
    <property type="component" value="Unassembled WGS sequence"/>
</dbReference>
<dbReference type="GO" id="GO:0000160">
    <property type="term" value="P:phosphorelay signal transduction system"/>
    <property type="evidence" value="ECO:0007669"/>
    <property type="project" value="InterPro"/>
</dbReference>
<dbReference type="PRINTS" id="PR00038">
    <property type="entry name" value="HTHLUXR"/>
</dbReference>
<sequence>MINVAITDDQAIIRYGVGRILEEDPGLSLTGIYNGGESLLAGLRNEQPDVLLLDIQMPGQNGVELAGIITQRYPAIRIIALTNIDSPEQARDMIQQGCLGYLLKDTEPRVLIEAIKTVYRGEQFIYEDLKKQLLNLMLQTPSNIITRREREILRFVAEGYTNQAIANELFLSLRTVENHRTRLLQKLGVKNTALLVKVALEKKLI</sequence>
<dbReference type="PROSITE" id="PS00622">
    <property type="entry name" value="HTH_LUXR_1"/>
    <property type="match status" value="1"/>
</dbReference>
<gene>
    <name evidence="6" type="ORF">ESB13_11830</name>
</gene>
<dbReference type="CDD" id="cd06170">
    <property type="entry name" value="LuxR_C_like"/>
    <property type="match status" value="1"/>
</dbReference>
<dbReference type="OrthoDB" id="9797341at2"/>
<dbReference type="PROSITE" id="PS50110">
    <property type="entry name" value="RESPONSE_REGULATORY"/>
    <property type="match status" value="1"/>
</dbReference>
<evidence type="ECO:0000313" key="6">
    <source>
        <dbReference type="EMBL" id="RXK82822.1"/>
    </source>
</evidence>
<evidence type="ECO:0000256" key="2">
    <source>
        <dbReference type="ARBA" id="ARBA00023125"/>
    </source>
</evidence>
<organism evidence="6 7">
    <name type="scientific">Filimonas effusa</name>
    <dbReference type="NCBI Taxonomy" id="2508721"/>
    <lineage>
        <taxon>Bacteria</taxon>
        <taxon>Pseudomonadati</taxon>
        <taxon>Bacteroidota</taxon>
        <taxon>Chitinophagia</taxon>
        <taxon>Chitinophagales</taxon>
        <taxon>Chitinophagaceae</taxon>
        <taxon>Filimonas</taxon>
    </lineage>
</organism>
<dbReference type="InterPro" id="IPR016032">
    <property type="entry name" value="Sig_transdc_resp-reg_C-effctor"/>
</dbReference>
<name>A0A4Q1D345_9BACT</name>
<dbReference type="PROSITE" id="PS50043">
    <property type="entry name" value="HTH_LUXR_2"/>
    <property type="match status" value="1"/>
</dbReference>
<dbReference type="EMBL" id="SDHZ01000002">
    <property type="protein sequence ID" value="RXK82822.1"/>
    <property type="molecule type" value="Genomic_DNA"/>
</dbReference>
<reference evidence="6 7" key="1">
    <citation type="submission" date="2019-01" db="EMBL/GenBank/DDBJ databases">
        <title>Filimonas sp. strain TTM-71.</title>
        <authorList>
            <person name="Chen W.-M."/>
        </authorList>
    </citation>
    <scope>NUCLEOTIDE SEQUENCE [LARGE SCALE GENOMIC DNA]</scope>
    <source>
        <strain evidence="6 7">TTM-71</strain>
    </source>
</reference>
<comment type="caution">
    <text evidence="6">The sequence shown here is derived from an EMBL/GenBank/DDBJ whole genome shotgun (WGS) entry which is preliminary data.</text>
</comment>
<evidence type="ECO:0000256" key="3">
    <source>
        <dbReference type="PROSITE-ProRule" id="PRU00169"/>
    </source>
</evidence>
<dbReference type="PANTHER" id="PTHR43214">
    <property type="entry name" value="TWO-COMPONENT RESPONSE REGULATOR"/>
    <property type="match status" value="1"/>
</dbReference>
<dbReference type="InterPro" id="IPR058245">
    <property type="entry name" value="NreC/VraR/RcsB-like_REC"/>
</dbReference>